<evidence type="ECO:0000256" key="4">
    <source>
        <dbReference type="SAM" id="MobiDB-lite"/>
    </source>
</evidence>
<dbReference type="CDD" id="cd00009">
    <property type="entry name" value="AAA"/>
    <property type="match status" value="1"/>
</dbReference>
<dbReference type="InterPro" id="IPR003593">
    <property type="entry name" value="AAA+_ATPase"/>
</dbReference>
<evidence type="ECO:0000313" key="6">
    <source>
        <dbReference type="EMBL" id="SDC79089.1"/>
    </source>
</evidence>
<dbReference type="InterPro" id="IPR000792">
    <property type="entry name" value="Tscrpt_reg_LuxR_C"/>
</dbReference>
<evidence type="ECO:0000313" key="7">
    <source>
        <dbReference type="Proteomes" id="UP000183203"/>
    </source>
</evidence>
<dbReference type="OrthoDB" id="5476461at2"/>
<sequence length="863" mass="92225">MLFFGRARENRIADDVIGSADGGACLFIGEPGVGKSALASRIAEDHGAVVVVANPSERMWPYSGLSAVAAGLGGERRVAVDALLERGRDWPEHLLAEQLSRTLHLVRDEPDVVVIDDIDQLDGASVTVISYVVGRLRGTGLHVIATSGSMGGRAPFAGMRREVIGRLSFEESLELGRAVLGAHTAPAVLRSVVASTGGHPGLLSRVRLTPCETVGDVPLPFPLRLTDDDARGRAPGEPHLRDPAIATVMDLLSVAPVFGHDRLRAAAASFGVEVETLIDDGLVDVHGELARISDPARRLRHLSALSVDERHRLHARAAAEHAGAYPATVLWHESFADPTADRERLLVAAVDLAQSGEPSAAVEFAERALAGPLDAGARCRLLVDLGEALVLQGDDVQARYYLRRAGTSCEPTVRARAALAWLRATAATDHVVDETMLHVAAELEDPRAAERIICESARLHLWRGEAARARTLLESALEKGLASVESTLFARLLEELGADVVLPVTVDTGVGPAIGARPASLEETLVELSVGIMREEYALVRRRIRALLEQTPRLAPFWRDQLGCLLVTTEARGGDPAAAREAVADWRREWVPGRAPDLANILVLASAAALDPAGPGPTDLVREGRDLCRREGTPTLLPWFAVIEGGSALAEGRFDEAVAALRAAKDAVPGDDPSLLRADPDLIEALWLSGMRGEARARLARLEAASQRSPRRWTALAVSRSRAVCRSDVEGAAAFRAAQAFLRTDDAPYERIRLAAARERCLPSDEPPLPAPPSRPTGKSRALTAQEREVVALVGRGMRNREIAASLFISLRTVELRLTGIYRKLGVSSRVQLVALLHGASRVESRDAVRPASATAGGGVRGG</sequence>
<gene>
    <name evidence="6" type="ORF">SAMN05216418_2980</name>
</gene>
<dbReference type="InterPro" id="IPR016032">
    <property type="entry name" value="Sig_transdc_resp-reg_C-effctor"/>
</dbReference>
<dbReference type="InterPro" id="IPR041664">
    <property type="entry name" value="AAA_16"/>
</dbReference>
<evidence type="ECO:0000256" key="3">
    <source>
        <dbReference type="ARBA" id="ARBA00023163"/>
    </source>
</evidence>
<dbReference type="GO" id="GO:0006355">
    <property type="term" value="P:regulation of DNA-templated transcription"/>
    <property type="evidence" value="ECO:0007669"/>
    <property type="project" value="InterPro"/>
</dbReference>
<dbReference type="AlphaFoldDB" id="A0A1G6PG97"/>
<dbReference type="PRINTS" id="PR00038">
    <property type="entry name" value="HTHLUXR"/>
</dbReference>
<dbReference type="CDD" id="cd06170">
    <property type="entry name" value="LuxR_C_like"/>
    <property type="match status" value="1"/>
</dbReference>
<dbReference type="STRING" id="993073.AS029_13490"/>
<feature type="compositionally biased region" description="Pro residues" evidence="4">
    <location>
        <begin position="765"/>
        <end position="775"/>
    </location>
</feature>
<dbReference type="SUPFAM" id="SSF46894">
    <property type="entry name" value="C-terminal effector domain of the bipartite response regulators"/>
    <property type="match status" value="1"/>
</dbReference>
<evidence type="ECO:0000256" key="2">
    <source>
        <dbReference type="ARBA" id="ARBA00023125"/>
    </source>
</evidence>
<evidence type="ECO:0000256" key="1">
    <source>
        <dbReference type="ARBA" id="ARBA00023015"/>
    </source>
</evidence>
<dbReference type="InterPro" id="IPR027417">
    <property type="entry name" value="P-loop_NTPase"/>
</dbReference>
<organism evidence="6 7">
    <name type="scientific">Microbacterium enclense</name>
    <dbReference type="NCBI Taxonomy" id="993073"/>
    <lineage>
        <taxon>Bacteria</taxon>
        <taxon>Bacillati</taxon>
        <taxon>Actinomycetota</taxon>
        <taxon>Actinomycetes</taxon>
        <taxon>Micrococcales</taxon>
        <taxon>Microbacteriaceae</taxon>
        <taxon>Microbacterium</taxon>
    </lineage>
</organism>
<name>A0A1G6PG97_9MICO</name>
<dbReference type="PROSITE" id="PS50043">
    <property type="entry name" value="HTH_LUXR_2"/>
    <property type="match status" value="1"/>
</dbReference>
<dbReference type="PANTHER" id="PTHR44688">
    <property type="entry name" value="DNA-BINDING TRANSCRIPTIONAL ACTIVATOR DEVR_DOSR"/>
    <property type="match status" value="1"/>
</dbReference>
<keyword evidence="2 6" id="KW-0238">DNA-binding</keyword>
<dbReference type="PANTHER" id="PTHR44688:SF16">
    <property type="entry name" value="DNA-BINDING TRANSCRIPTIONAL ACTIVATOR DEVR_DOSR"/>
    <property type="match status" value="1"/>
</dbReference>
<accession>A0A1G6PG97</accession>
<feature type="domain" description="HTH luxR-type" evidence="5">
    <location>
        <begin position="776"/>
        <end position="841"/>
    </location>
</feature>
<dbReference type="Pfam" id="PF00196">
    <property type="entry name" value="GerE"/>
    <property type="match status" value="1"/>
</dbReference>
<feature type="region of interest" description="Disordered" evidence="4">
    <location>
        <begin position="762"/>
        <end position="783"/>
    </location>
</feature>
<dbReference type="Pfam" id="PF13191">
    <property type="entry name" value="AAA_16"/>
    <property type="match status" value="1"/>
</dbReference>
<dbReference type="InterPro" id="IPR036388">
    <property type="entry name" value="WH-like_DNA-bd_sf"/>
</dbReference>
<proteinExistence type="predicted"/>
<reference evidence="6 7" key="1">
    <citation type="submission" date="2016-09" db="EMBL/GenBank/DDBJ databases">
        <authorList>
            <person name="Capua I."/>
            <person name="De Benedictis P."/>
            <person name="Joannis T."/>
            <person name="Lombin L.H."/>
            <person name="Cattoli G."/>
        </authorList>
    </citation>
    <scope>NUCLEOTIDE SEQUENCE [LARGE SCALE GENOMIC DNA]</scope>
    <source>
        <strain evidence="6 7">NIO-1002</strain>
    </source>
</reference>
<dbReference type="SMART" id="SM00382">
    <property type="entry name" value="AAA"/>
    <property type="match status" value="1"/>
</dbReference>
<dbReference type="RefSeq" id="WP_058233126.1">
    <property type="nucleotide sequence ID" value="NZ_FMYG01000007.1"/>
</dbReference>
<dbReference type="SMART" id="SM00421">
    <property type="entry name" value="HTH_LUXR"/>
    <property type="match status" value="1"/>
</dbReference>
<dbReference type="SUPFAM" id="SSF52540">
    <property type="entry name" value="P-loop containing nucleoside triphosphate hydrolases"/>
    <property type="match status" value="1"/>
</dbReference>
<dbReference type="GO" id="GO:0003677">
    <property type="term" value="F:DNA binding"/>
    <property type="evidence" value="ECO:0007669"/>
    <property type="project" value="UniProtKB-KW"/>
</dbReference>
<protein>
    <submittedName>
        <fullName evidence="6">DNA-binding response regulator, NarL/FixJ family, contains REC and HTH domains</fullName>
    </submittedName>
</protein>
<evidence type="ECO:0000259" key="5">
    <source>
        <dbReference type="PROSITE" id="PS50043"/>
    </source>
</evidence>
<keyword evidence="1" id="KW-0805">Transcription regulation</keyword>
<dbReference type="Proteomes" id="UP000183203">
    <property type="component" value="Unassembled WGS sequence"/>
</dbReference>
<dbReference type="Gene3D" id="3.40.50.300">
    <property type="entry name" value="P-loop containing nucleotide triphosphate hydrolases"/>
    <property type="match status" value="1"/>
</dbReference>
<keyword evidence="3" id="KW-0804">Transcription</keyword>
<dbReference type="EMBL" id="FMYG01000007">
    <property type="protein sequence ID" value="SDC79089.1"/>
    <property type="molecule type" value="Genomic_DNA"/>
</dbReference>
<dbReference type="Gene3D" id="1.10.10.10">
    <property type="entry name" value="Winged helix-like DNA-binding domain superfamily/Winged helix DNA-binding domain"/>
    <property type="match status" value="1"/>
</dbReference>